<name>A0A370CI28_9COXI</name>
<dbReference type="AlphaFoldDB" id="A0A370CI28"/>
<reference evidence="1 2" key="2">
    <citation type="journal article" date="2018" name="J. Invertebr. Pathol.">
        <title>'Candidatus Aquirickettsiella gammari' (Gammaproteobacteria: Legionellales: Coxiellaceae): A bacterial pathogen of the freshwater crustacean Gammarus fossarum (Malacostraca: Amphipoda).</title>
        <authorList>
            <person name="Bojko J."/>
            <person name="Dunn A.M."/>
            <person name="Stebbing P.D."/>
            <person name="van Aerle R."/>
            <person name="Bacela-Spychalska K."/>
            <person name="Bean T.P."/>
            <person name="Urrutia A."/>
            <person name="Stentiford G.D."/>
        </authorList>
    </citation>
    <scope>NUCLEOTIDE SEQUENCE [LARGE SCALE GENOMIC DNA]</scope>
    <source>
        <strain evidence="1">RA15029</strain>
    </source>
</reference>
<dbReference type="EMBL" id="NMOS02000008">
    <property type="protein sequence ID" value="RDH40455.1"/>
    <property type="molecule type" value="Genomic_DNA"/>
</dbReference>
<keyword evidence="2" id="KW-1185">Reference proteome</keyword>
<accession>A0A370CI28</accession>
<comment type="caution">
    <text evidence="1">The sequence shown here is derived from an EMBL/GenBank/DDBJ whole genome shotgun (WGS) entry which is preliminary data.</text>
</comment>
<dbReference type="Proteomes" id="UP000226429">
    <property type="component" value="Unassembled WGS sequence"/>
</dbReference>
<protein>
    <submittedName>
        <fullName evidence="1">Uncharacterized protein</fullName>
    </submittedName>
</protein>
<proteinExistence type="predicted"/>
<evidence type="ECO:0000313" key="2">
    <source>
        <dbReference type="Proteomes" id="UP000226429"/>
    </source>
</evidence>
<evidence type="ECO:0000313" key="1">
    <source>
        <dbReference type="EMBL" id="RDH40455.1"/>
    </source>
</evidence>
<gene>
    <name evidence="1" type="ORF">CFE62_003610</name>
</gene>
<reference evidence="1 2" key="1">
    <citation type="journal article" date="2017" name="Int. J. Syst. Evol. Microbiol.">
        <title>Aquarickettsiella crustaci n. gen. n. sp. (Gammaproteobacteria: Legionellales: Coxiellaceae); a bacterial pathogen of the freshwater crustacean: Gammarus fossarum (Malacostraca: Amphipoda).</title>
        <authorList>
            <person name="Bojko J."/>
            <person name="Dunn A.M."/>
            <person name="Stebbing P.D."/>
            <person name="Van Aerle R."/>
            <person name="Bacela-Spychalska K."/>
            <person name="Bean T.P."/>
            <person name="Stentiford G.D."/>
        </authorList>
    </citation>
    <scope>NUCLEOTIDE SEQUENCE [LARGE SCALE GENOMIC DNA]</scope>
    <source>
        <strain evidence="1">RA15029</strain>
    </source>
</reference>
<organism evidence="1 2">
    <name type="scientific">Candidatus Aquirickettsiella gammari</name>
    <dbReference type="NCBI Taxonomy" id="2016198"/>
    <lineage>
        <taxon>Bacteria</taxon>
        <taxon>Pseudomonadati</taxon>
        <taxon>Pseudomonadota</taxon>
        <taxon>Gammaproteobacteria</taxon>
        <taxon>Legionellales</taxon>
        <taxon>Coxiellaceae</taxon>
        <taxon>Candidatus Aquirickettsiella</taxon>
    </lineage>
</organism>
<sequence length="214" mass="25196">MKLTSRDVAILQFINEFGFCEIPQINERFALRKPRNYQIVNKLIRHNLLQHERIFYRRHGLFRLTQAGSRFTSLPPLHRVPLANYHHDFALLNLYLKLRIFYPNAAWISERKLKHDKYKLGVGQQGHLPDGILVFPDGKQIAIEVELSCKSKQRLEAILKTYAAQFSLQEVWYFCRQSMLPRLQEAAKAMPFVKIHSLNEFLEKQPTDLHANTE</sequence>